<organism evidence="1 2">
    <name type="scientific">Legionella fallonii LLAP-10</name>
    <dbReference type="NCBI Taxonomy" id="1212491"/>
    <lineage>
        <taxon>Bacteria</taxon>
        <taxon>Pseudomonadati</taxon>
        <taxon>Pseudomonadota</taxon>
        <taxon>Gammaproteobacteria</taxon>
        <taxon>Legionellales</taxon>
        <taxon>Legionellaceae</taxon>
        <taxon>Legionella</taxon>
    </lineage>
</organism>
<name>A0A098G5I1_9GAMM</name>
<dbReference type="OrthoDB" id="5636555at2"/>
<reference evidence="2" key="1">
    <citation type="submission" date="2014-09" db="EMBL/GenBank/DDBJ databases">
        <authorList>
            <person name="Gomez-Valero L."/>
        </authorList>
    </citation>
    <scope>NUCLEOTIDE SEQUENCE [LARGE SCALE GENOMIC DNA]</scope>
    <source>
        <strain evidence="2">ATCC700992</strain>
    </source>
</reference>
<keyword evidence="2" id="KW-1185">Reference proteome</keyword>
<sequence>MFFKTQLVNDKASMLLNALSEYQIDLERGNYDTLNAYSREWEAEEVWGAITDSINGASKSLLFSTQEVAHFASQLRKEHLIRFAFIAQFFALLHLSEAKKEVKPEDELIYLNKNSKIELYVEAGMPAGCLIYLNAIEHSLLSTRSKLSTLSQTIISLEKNKEQFGALNDLIMQVSVQHWLELFEQLDPKFKITFMASKDEHQQRASHCLDIKEAQEKLTLIEQYTLKISEKWSKGIKLH</sequence>
<evidence type="ECO:0000313" key="2">
    <source>
        <dbReference type="Proteomes" id="UP000032430"/>
    </source>
</evidence>
<proteinExistence type="predicted"/>
<dbReference type="EMBL" id="LN614827">
    <property type="protein sequence ID" value="CEG57236.1"/>
    <property type="molecule type" value="Genomic_DNA"/>
</dbReference>
<gene>
    <name evidence="1" type="ORF">LFA_1839</name>
</gene>
<accession>A0A098G5I1</accession>
<dbReference type="AlphaFoldDB" id="A0A098G5I1"/>
<dbReference type="HOGENOM" id="CLU_1159932_0_0_6"/>
<evidence type="ECO:0000313" key="1">
    <source>
        <dbReference type="EMBL" id="CEG57236.1"/>
    </source>
</evidence>
<dbReference type="Proteomes" id="UP000032430">
    <property type="component" value="Chromosome I"/>
</dbReference>
<dbReference type="KEGG" id="lfa:LFA_1839"/>
<dbReference type="RefSeq" id="WP_045095767.1">
    <property type="nucleotide sequence ID" value="NZ_LN614827.1"/>
</dbReference>
<protein>
    <submittedName>
        <fullName evidence="1">Uncharacterized protein</fullName>
    </submittedName>
</protein>